<dbReference type="GO" id="GO:0005506">
    <property type="term" value="F:iron ion binding"/>
    <property type="evidence" value="ECO:0007669"/>
    <property type="project" value="UniProtKB-UniRule"/>
</dbReference>
<feature type="transmembrane region" description="Helical" evidence="1">
    <location>
        <begin position="152"/>
        <end position="173"/>
    </location>
</feature>
<feature type="transmembrane region" description="Helical" evidence="1">
    <location>
        <begin position="185"/>
        <end position="212"/>
    </location>
</feature>
<keyword evidence="1" id="KW-0223">Dioxygenase</keyword>
<name>G4QJE5_GLANF</name>
<evidence type="ECO:0000313" key="2">
    <source>
        <dbReference type="EMBL" id="AEP28551.1"/>
    </source>
</evidence>
<feature type="transmembrane region" description="Helical" evidence="1">
    <location>
        <begin position="264"/>
        <end position="286"/>
    </location>
</feature>
<feature type="transmembrane region" description="Helical" evidence="1">
    <location>
        <begin position="233"/>
        <end position="252"/>
    </location>
</feature>
<sequence length="291" mass="32491">MNKVRYTQIYLCVFLLCIIGALLNLHLPESYMIVGLAIAVTLLGLPHGALDFAVAKSLKLISSFNSALYFILVYTAISAFSIALWVGFPATSLGLFFCVSIYHFSTDWRNTMPRYARLGMASIIICGSSIMYSSTLLTLFTLLFLPAETANLIIQGMQIMFWIGIAAFAYFIVQLLKTHLTLDKLTLVECVALVVSSLTLTPLLHFALYFCLLHSPKHLNDVGEELQLSVSKAIILSLPFVALTIVLAAILFEFFGVNDVNVDLLRWIFIGLFGLTMSHMLLINLWHRSHR</sequence>
<dbReference type="STRING" id="1085623.GNIT_0397"/>
<gene>
    <name evidence="2" type="ordered locus">GNIT_0397</name>
</gene>
<proteinExistence type="inferred from homology"/>
<feature type="binding site" evidence="1">
    <location>
        <position position="214"/>
    </location>
    <ligand>
        <name>Fe cation</name>
        <dbReference type="ChEBI" id="CHEBI:24875"/>
    </ligand>
</feature>
<dbReference type="AlphaFoldDB" id="G4QJE5"/>
<dbReference type="Proteomes" id="UP000009282">
    <property type="component" value="Chromosome"/>
</dbReference>
<dbReference type="GO" id="GO:0010436">
    <property type="term" value="F:carotenoid dioxygenase activity"/>
    <property type="evidence" value="ECO:0007669"/>
    <property type="project" value="UniProtKB-UniRule"/>
</dbReference>
<keyword evidence="1" id="KW-1003">Cell membrane</keyword>
<dbReference type="GO" id="GO:0016121">
    <property type="term" value="P:carotene catabolic process"/>
    <property type="evidence" value="ECO:0007669"/>
    <property type="project" value="UniProtKB-UniRule"/>
</dbReference>
<dbReference type="InterPro" id="IPR022270">
    <property type="entry name" value="Blh_diox"/>
</dbReference>
<keyword evidence="1" id="KW-0560">Oxidoreductase</keyword>
<evidence type="ECO:0000256" key="1">
    <source>
        <dbReference type="HAMAP-Rule" id="MF_02093"/>
    </source>
</evidence>
<feature type="binding site" evidence="1">
    <location>
        <position position="47"/>
    </location>
    <ligand>
        <name>Fe cation</name>
        <dbReference type="ChEBI" id="CHEBI:24875"/>
    </ligand>
</feature>
<dbReference type="OrthoDB" id="8779153at2"/>
<feature type="transmembrane region" description="Helical" evidence="1">
    <location>
        <begin position="67"/>
        <end position="88"/>
    </location>
</feature>
<protein>
    <recommendedName>
        <fullName evidence="1">Probable beta-carotene 15,15'-dioxygenase</fullName>
        <ecNumber evidence="1">1.13.11.63</ecNumber>
    </recommendedName>
</protein>
<dbReference type="EC" id="1.13.11.63" evidence="1"/>
<feature type="binding site" evidence="1">
    <location>
        <position position="218"/>
    </location>
    <ligand>
        <name>Fe cation</name>
        <dbReference type="ChEBI" id="CHEBI:24875"/>
    </ligand>
</feature>
<comment type="catalytic activity">
    <reaction evidence="1">
        <text>all-trans-beta-carotene + O2 = 2 all-trans-retinal</text>
        <dbReference type="Rhea" id="RHEA:32887"/>
        <dbReference type="ChEBI" id="CHEBI:15379"/>
        <dbReference type="ChEBI" id="CHEBI:17579"/>
        <dbReference type="ChEBI" id="CHEBI:17898"/>
        <dbReference type="EC" id="1.13.11.63"/>
    </reaction>
</comment>
<dbReference type="KEGG" id="gni:GNIT_0397"/>
<dbReference type="NCBIfam" id="TIGR03753">
    <property type="entry name" value="blh_monoox"/>
    <property type="match status" value="1"/>
</dbReference>
<dbReference type="GO" id="GO:0003834">
    <property type="term" value="F:beta-carotene 15,15'-dioxygenase activity"/>
    <property type="evidence" value="ECO:0007669"/>
    <property type="project" value="UniProtKB-EC"/>
</dbReference>
<organism evidence="2 3">
    <name type="scientific">Glaciecola nitratireducens (strain JCM 12485 / KCTC 12276 / FR1064)</name>
    <dbReference type="NCBI Taxonomy" id="1085623"/>
    <lineage>
        <taxon>Bacteria</taxon>
        <taxon>Pseudomonadati</taxon>
        <taxon>Pseudomonadota</taxon>
        <taxon>Gammaproteobacteria</taxon>
        <taxon>Alteromonadales</taxon>
        <taxon>Alteromonadaceae</taxon>
        <taxon>Brumicola</taxon>
    </lineage>
</organism>
<feature type="transmembrane region" description="Helical" evidence="1">
    <location>
        <begin position="118"/>
        <end position="145"/>
    </location>
</feature>
<feature type="transmembrane region" description="Helical" evidence="1">
    <location>
        <begin position="9"/>
        <end position="27"/>
    </location>
</feature>
<evidence type="ECO:0000313" key="3">
    <source>
        <dbReference type="Proteomes" id="UP000009282"/>
    </source>
</evidence>
<keyword evidence="1" id="KW-0812">Transmembrane</keyword>
<dbReference type="EMBL" id="CP003060">
    <property type="protein sequence ID" value="AEP28551.1"/>
    <property type="molecule type" value="Genomic_DNA"/>
</dbReference>
<comment type="cofactor">
    <cofactor evidence="1">
        <name>Fe(2+)</name>
        <dbReference type="ChEBI" id="CHEBI:29033"/>
    </cofactor>
</comment>
<comment type="similarity">
    <text evidence="1">Belongs to the Brp/Blh beta-carotene diooxygenase family.</text>
</comment>
<comment type="function">
    <text evidence="1">Catalyzes the cleavage of beta-carotene at its central double bond (15,15') to yield two molecules of all-trans-retinal.</text>
</comment>
<keyword evidence="3" id="KW-1185">Reference proteome</keyword>
<comment type="subcellular location">
    <subcellularLocation>
        <location evidence="1">Cell membrane</location>
        <topology evidence="1">Multi-pass membrane protein</topology>
    </subcellularLocation>
</comment>
<keyword evidence="1" id="KW-1133">Transmembrane helix</keyword>
<keyword evidence="1" id="KW-0472">Membrane</keyword>
<feature type="transmembrane region" description="Helical" evidence="1">
    <location>
        <begin position="33"/>
        <end position="55"/>
    </location>
</feature>
<keyword evidence="1" id="KW-0408">Iron</keyword>
<accession>G4QJE5</accession>
<dbReference type="GO" id="GO:0005886">
    <property type="term" value="C:plasma membrane"/>
    <property type="evidence" value="ECO:0007669"/>
    <property type="project" value="UniProtKB-SubCell"/>
</dbReference>
<keyword evidence="1" id="KW-0479">Metal-binding</keyword>
<dbReference type="eggNOG" id="ENOG5032YMP">
    <property type="taxonomic scope" value="Bacteria"/>
</dbReference>
<reference evidence="2 3" key="1">
    <citation type="journal article" date="2011" name="J. Bacteriol.">
        <title>Complete genome sequence of seawater bacterium Glaciecola nitratireducens FR1064T.</title>
        <authorList>
            <person name="Bian F."/>
            <person name="Qin Q.L."/>
            <person name="Xie B.B."/>
            <person name="Shu Y.L."/>
            <person name="Zhang X.Y."/>
            <person name="Yu Y."/>
            <person name="Chen B."/>
            <person name="Chen X.L."/>
            <person name="Zhou B.C."/>
            <person name="Zhang Y.Z."/>
        </authorList>
    </citation>
    <scope>NUCLEOTIDE SEQUENCE [LARGE SCALE GENOMIC DNA]</scope>
    <source>
        <strain evidence="3">JCM 12485 / KCTC 12276 / FR1064</strain>
    </source>
</reference>
<dbReference type="Pfam" id="PF15461">
    <property type="entry name" value="BCD"/>
    <property type="match status" value="1"/>
</dbReference>
<dbReference type="HAMAP" id="MF_02093">
    <property type="entry name" value="Beta_carotene_diox"/>
    <property type="match status" value="1"/>
</dbReference>
<dbReference type="HOGENOM" id="CLU_068196_1_0_6"/>
<feature type="binding site" evidence="1">
    <location>
        <position position="103"/>
    </location>
    <ligand>
        <name>Fe cation</name>
        <dbReference type="ChEBI" id="CHEBI:24875"/>
    </ligand>
</feature>